<keyword evidence="2" id="KW-0378">Hydrolase</keyword>
<organism evidence="2 3">
    <name type="scientific">Streptomyces evansiae</name>
    <dbReference type="NCBI Taxonomy" id="3075535"/>
    <lineage>
        <taxon>Bacteria</taxon>
        <taxon>Bacillati</taxon>
        <taxon>Actinomycetota</taxon>
        <taxon>Actinomycetes</taxon>
        <taxon>Kitasatosporales</taxon>
        <taxon>Streptomycetaceae</taxon>
        <taxon>Streptomyces</taxon>
    </lineage>
</organism>
<reference evidence="3" key="1">
    <citation type="submission" date="2023-07" db="EMBL/GenBank/DDBJ databases">
        <title>30 novel species of actinomycetes from the DSMZ collection.</title>
        <authorList>
            <person name="Nouioui I."/>
        </authorList>
    </citation>
    <scope>NUCLEOTIDE SEQUENCE [LARGE SCALE GENOMIC DNA]</scope>
    <source>
        <strain evidence="3">DSM 41979</strain>
    </source>
</reference>
<keyword evidence="3" id="KW-1185">Reference proteome</keyword>
<evidence type="ECO:0000313" key="3">
    <source>
        <dbReference type="Proteomes" id="UP001183610"/>
    </source>
</evidence>
<evidence type="ECO:0000313" key="2">
    <source>
        <dbReference type="EMBL" id="MDT0408129.1"/>
    </source>
</evidence>
<accession>A0ABU2QUK1</accession>
<gene>
    <name evidence="2" type="ORF">RM698_03565</name>
</gene>
<name>A0ABU2QUK1_9ACTN</name>
<feature type="region of interest" description="Disordered" evidence="1">
    <location>
        <begin position="1"/>
        <end position="20"/>
    </location>
</feature>
<comment type="caution">
    <text evidence="2">The sequence shown here is derived from an EMBL/GenBank/DDBJ whole genome shotgun (WGS) entry which is preliminary data.</text>
</comment>
<dbReference type="Gene3D" id="3.40.50.1820">
    <property type="entry name" value="alpha/beta hydrolase"/>
    <property type="match status" value="1"/>
</dbReference>
<dbReference type="RefSeq" id="WP_010270227.1">
    <property type="nucleotide sequence ID" value="NZ_JAVRET010000005.1"/>
</dbReference>
<sequence length="43" mass="5036">MEKYRAWTDRGGEPRTRMSDEDALTQASLCWFTDTNSTSFLPY</sequence>
<dbReference type="GO" id="GO:0016787">
    <property type="term" value="F:hydrolase activity"/>
    <property type="evidence" value="ECO:0007669"/>
    <property type="project" value="UniProtKB-KW"/>
</dbReference>
<proteinExistence type="predicted"/>
<evidence type="ECO:0000256" key="1">
    <source>
        <dbReference type="SAM" id="MobiDB-lite"/>
    </source>
</evidence>
<dbReference type="Proteomes" id="UP001183610">
    <property type="component" value="Unassembled WGS sequence"/>
</dbReference>
<dbReference type="EMBL" id="JAVRET010000005">
    <property type="protein sequence ID" value="MDT0408129.1"/>
    <property type="molecule type" value="Genomic_DNA"/>
</dbReference>
<dbReference type="InterPro" id="IPR029058">
    <property type="entry name" value="AB_hydrolase_fold"/>
</dbReference>
<protein>
    <submittedName>
        <fullName evidence="2">Epoxide hydrolase</fullName>
    </submittedName>
</protein>